<dbReference type="Proteomes" id="UP001164250">
    <property type="component" value="Chromosome 1"/>
</dbReference>
<evidence type="ECO:0000313" key="1">
    <source>
        <dbReference type="EMBL" id="KAJ0113068.1"/>
    </source>
</evidence>
<keyword evidence="2" id="KW-1185">Reference proteome</keyword>
<sequence length="80" mass="8798">MGDFIDPEGFISFKENFAQDTCICYEYGNHGPGSNRGKRVKWSGAKGMSKAQAQAYTVSKLLKSDQFLDDVGIPQAGLIY</sequence>
<organism evidence="1 2">
    <name type="scientific">Pistacia atlantica</name>
    <dbReference type="NCBI Taxonomy" id="434234"/>
    <lineage>
        <taxon>Eukaryota</taxon>
        <taxon>Viridiplantae</taxon>
        <taxon>Streptophyta</taxon>
        <taxon>Embryophyta</taxon>
        <taxon>Tracheophyta</taxon>
        <taxon>Spermatophyta</taxon>
        <taxon>Magnoliopsida</taxon>
        <taxon>eudicotyledons</taxon>
        <taxon>Gunneridae</taxon>
        <taxon>Pentapetalae</taxon>
        <taxon>rosids</taxon>
        <taxon>malvids</taxon>
        <taxon>Sapindales</taxon>
        <taxon>Anacardiaceae</taxon>
        <taxon>Pistacia</taxon>
    </lineage>
</organism>
<comment type="caution">
    <text evidence="1">The sequence shown here is derived from an EMBL/GenBank/DDBJ whole genome shotgun (WGS) entry which is preliminary data.</text>
</comment>
<evidence type="ECO:0000313" key="2">
    <source>
        <dbReference type="Proteomes" id="UP001164250"/>
    </source>
</evidence>
<proteinExistence type="predicted"/>
<gene>
    <name evidence="1" type="ORF">Patl1_00791</name>
</gene>
<protein>
    <submittedName>
        <fullName evidence="1">Uncharacterized protein</fullName>
    </submittedName>
</protein>
<accession>A0ACC1CBM6</accession>
<name>A0ACC1CBM6_9ROSI</name>
<reference evidence="2" key="1">
    <citation type="journal article" date="2023" name="G3 (Bethesda)">
        <title>Genome assembly and association tests identify interacting loci associated with vigor, precocity, and sex in interspecific pistachio rootstocks.</title>
        <authorList>
            <person name="Palmer W."/>
            <person name="Jacygrad E."/>
            <person name="Sagayaradj S."/>
            <person name="Cavanaugh K."/>
            <person name="Han R."/>
            <person name="Bertier L."/>
            <person name="Beede B."/>
            <person name="Kafkas S."/>
            <person name="Golino D."/>
            <person name="Preece J."/>
            <person name="Michelmore R."/>
        </authorList>
    </citation>
    <scope>NUCLEOTIDE SEQUENCE [LARGE SCALE GENOMIC DNA]</scope>
</reference>
<dbReference type="EMBL" id="CM047897">
    <property type="protein sequence ID" value="KAJ0113068.1"/>
    <property type="molecule type" value="Genomic_DNA"/>
</dbReference>